<name>A0AAD6S8Z6_9AGAR</name>
<keyword evidence="2" id="KW-1185">Reference proteome</keyword>
<reference evidence="1" key="1">
    <citation type="submission" date="2023-03" db="EMBL/GenBank/DDBJ databases">
        <title>Massive genome expansion in bonnet fungi (Mycena s.s.) driven by repeated elements and novel gene families across ecological guilds.</title>
        <authorList>
            <consortium name="Lawrence Berkeley National Laboratory"/>
            <person name="Harder C.B."/>
            <person name="Miyauchi S."/>
            <person name="Viragh M."/>
            <person name="Kuo A."/>
            <person name="Thoen E."/>
            <person name="Andreopoulos B."/>
            <person name="Lu D."/>
            <person name="Skrede I."/>
            <person name="Drula E."/>
            <person name="Henrissat B."/>
            <person name="Morin E."/>
            <person name="Kohler A."/>
            <person name="Barry K."/>
            <person name="LaButti K."/>
            <person name="Morin E."/>
            <person name="Salamov A."/>
            <person name="Lipzen A."/>
            <person name="Mereny Z."/>
            <person name="Hegedus B."/>
            <person name="Baldrian P."/>
            <person name="Stursova M."/>
            <person name="Weitz H."/>
            <person name="Taylor A."/>
            <person name="Grigoriev I.V."/>
            <person name="Nagy L.G."/>
            <person name="Martin F."/>
            <person name="Kauserud H."/>
        </authorList>
    </citation>
    <scope>NUCLEOTIDE SEQUENCE</scope>
    <source>
        <strain evidence="1">CBHHK200</strain>
    </source>
</reference>
<dbReference type="AlphaFoldDB" id="A0AAD6S8Z6"/>
<evidence type="ECO:0000313" key="1">
    <source>
        <dbReference type="EMBL" id="KAJ7022832.1"/>
    </source>
</evidence>
<dbReference type="Proteomes" id="UP001218188">
    <property type="component" value="Unassembled WGS sequence"/>
</dbReference>
<protein>
    <submittedName>
        <fullName evidence="1">Uncharacterized protein</fullName>
    </submittedName>
</protein>
<accession>A0AAD6S8Z6</accession>
<organism evidence="1 2">
    <name type="scientific">Mycena alexandri</name>
    <dbReference type="NCBI Taxonomy" id="1745969"/>
    <lineage>
        <taxon>Eukaryota</taxon>
        <taxon>Fungi</taxon>
        <taxon>Dikarya</taxon>
        <taxon>Basidiomycota</taxon>
        <taxon>Agaricomycotina</taxon>
        <taxon>Agaricomycetes</taxon>
        <taxon>Agaricomycetidae</taxon>
        <taxon>Agaricales</taxon>
        <taxon>Marasmiineae</taxon>
        <taxon>Mycenaceae</taxon>
        <taxon>Mycena</taxon>
    </lineage>
</organism>
<gene>
    <name evidence="1" type="ORF">C8F04DRAFT_970961</name>
</gene>
<comment type="caution">
    <text evidence="1">The sequence shown here is derived from an EMBL/GenBank/DDBJ whole genome shotgun (WGS) entry which is preliminary data.</text>
</comment>
<proteinExistence type="predicted"/>
<evidence type="ECO:0000313" key="2">
    <source>
        <dbReference type="Proteomes" id="UP001218188"/>
    </source>
</evidence>
<dbReference type="EMBL" id="JARJCM010000201">
    <property type="protein sequence ID" value="KAJ7022832.1"/>
    <property type="molecule type" value="Genomic_DNA"/>
</dbReference>
<sequence length="212" mass="23595">MPRGQPPPPPSATVLQALPLGEAPTRQRTPTPPPSVPIIVPAKAPDWLHTSVADLTKVDLGCHYASILAAFIRLEGAARYEDDGSRLPASGRPKVISNWVRGGRGTKSKTQPAVESISTFVAEWDGWWDAMQPEWRERNHQGRWRVDPPYRKEWEWGILDTYGTNGILSVVAGIYFWGVAVLSGSEDEITRWDNAVQDVVWVLEGLESTFKK</sequence>